<evidence type="ECO:0000256" key="8">
    <source>
        <dbReference type="ARBA" id="ARBA00023170"/>
    </source>
</evidence>
<keyword evidence="9" id="KW-0325">Glycoprotein</keyword>
<feature type="transmembrane region" description="Helical" evidence="12">
    <location>
        <begin position="896"/>
        <end position="914"/>
    </location>
</feature>
<evidence type="ECO:0000256" key="11">
    <source>
        <dbReference type="ARBA" id="ARBA00023303"/>
    </source>
</evidence>
<dbReference type="EMBL" id="JAPWDV010000001">
    <property type="protein sequence ID" value="KAJ6221783.1"/>
    <property type="molecule type" value="Genomic_DNA"/>
</dbReference>
<evidence type="ECO:0000256" key="10">
    <source>
        <dbReference type="ARBA" id="ARBA00023286"/>
    </source>
</evidence>
<dbReference type="InterPro" id="IPR019594">
    <property type="entry name" value="Glu/Gly-bd"/>
</dbReference>
<protein>
    <recommendedName>
        <fullName evidence="13">Ionotropic glutamate receptor L-glutamate and glycine-binding domain-containing protein</fullName>
    </recommendedName>
</protein>
<feature type="domain" description="Ionotropic glutamate receptor L-glutamate and glycine-binding" evidence="13">
    <location>
        <begin position="201"/>
        <end position="305"/>
    </location>
</feature>
<evidence type="ECO:0000313" key="14">
    <source>
        <dbReference type="EMBL" id="KAJ6221783.1"/>
    </source>
</evidence>
<keyword evidence="8" id="KW-0675">Receptor</keyword>
<keyword evidence="11" id="KW-0407">Ion channel</keyword>
<name>A0A9Q0RMW0_BLOTA</name>
<evidence type="ECO:0000256" key="4">
    <source>
        <dbReference type="ARBA" id="ARBA00022692"/>
    </source>
</evidence>
<comment type="subcellular location">
    <subcellularLocation>
        <location evidence="1">Cell membrane</location>
        <topology evidence="1">Multi-pass membrane protein</topology>
    </subcellularLocation>
</comment>
<sequence length="1071" mass="124919">MFGYVGDSSFLLYLSKVCSQLLSKHNRFNLILIDSNEHSSTTYNQLIRFNCSFIFYRNVSQLDNDIVSMINGPLDNIRHEIIFDHSQDRISNFRQLETIMVNLFHFYIRWINAMPFIVLIMKMSADLIHKWLLRLWNRLPMSFRAVLVIGSVGDRQTETIHIRPTLDGCLSYDGLFRPKNDVDFYRLRTRWNRCNLNSILYNVSVNYDQPFCLFTHHGKQIEKQYSVEMNLLATLEKQYNFRSQLFDENQSWGILINGTWSGSLGDVQSGITQIGLCDISVSEERSTVVDFSRFIYQNELTFITHSPGLIQDVWIIVKPLENSIWFCIAITILILSCILILMSHSKITFYGKYILILHQIATRQSFKMWNEWSNSIRLVYLSWAIAALIISHAYVQSFYSILMLPKYEQPIDTIEQLVKVVESDQRIVIVEQKSIYLFNILNSNSDDKVYWIIQSQIIRLNTKMANRFTEIEKVSNNRNLLLIENRMSLFTQRYQYAKRPLHIAKDNLGPDYNSLIVRKRSPLLKPFNRVIGWLHQTGHIDQWIATTLNRLNSSNPNLYSIHGINMLYENPTVQSKMKQQTTKLLTVPKYEKAIDTIEDMKQMLQNNERFIRFKSNSYLWSVVKKSEPGNGIFYDIKHNALQNKMNFVNQLSDLEPLILSDWHNIVIGEETIFRAMYSTLHISKESLVPVILALIVAKGSPMRMPINSVVNRLREMVNEILPYCALNRSDGQIKGLFSAEIEILKALEQKFLFRSNLIYAFNSWGSYSNDTWRNGLIRDVVMGISQIGICCITIDFERYKFVDYTSYIYVESIKIISSLPKLQQNNWALIGPFSLSVWLLLVVSFISIYITLKLSQLFNANLTSNIVWLNLIGIPIKQSLHNLSIQHNSMQRQLYALWLLSSIIFANLYSSNLYSMLTVPNYEKTIDTIEDLRHMLQNNERFIRFEKHSYLWSVIEKSNPDDGIFYEIKQNVLNPQNSWVKERINYDNLLNNDRKSIIIGEGATFRVAYSSLYQSKESLGPDVLGLIVAKGSPIRMPINFVIDRMREMGIINFLMETTAYRNGVVKHRYPN</sequence>
<dbReference type="Pfam" id="PF10613">
    <property type="entry name" value="Lig_chan-Glu_bd"/>
    <property type="match status" value="2"/>
</dbReference>
<dbReference type="GO" id="GO:0015276">
    <property type="term" value="F:ligand-gated monoatomic ion channel activity"/>
    <property type="evidence" value="ECO:0007669"/>
    <property type="project" value="InterPro"/>
</dbReference>
<evidence type="ECO:0000256" key="2">
    <source>
        <dbReference type="ARBA" id="ARBA00022448"/>
    </source>
</evidence>
<feature type="transmembrane region" description="Helical" evidence="12">
    <location>
        <begin position="323"/>
        <end position="342"/>
    </location>
</feature>
<feature type="transmembrane region" description="Helical" evidence="12">
    <location>
        <begin position="857"/>
        <end position="876"/>
    </location>
</feature>
<dbReference type="Gene3D" id="3.40.190.10">
    <property type="entry name" value="Periplasmic binding protein-like II"/>
    <property type="match status" value="2"/>
</dbReference>
<evidence type="ECO:0000256" key="7">
    <source>
        <dbReference type="ARBA" id="ARBA00023136"/>
    </source>
</evidence>
<comment type="caution">
    <text evidence="14">The sequence shown here is derived from an EMBL/GenBank/DDBJ whole genome shotgun (WGS) entry which is preliminary data.</text>
</comment>
<dbReference type="PANTHER" id="PTHR42643">
    <property type="entry name" value="IONOTROPIC RECEPTOR 20A-RELATED"/>
    <property type="match status" value="1"/>
</dbReference>
<keyword evidence="5 12" id="KW-1133">Transmembrane helix</keyword>
<keyword evidence="2" id="KW-0813">Transport</keyword>
<dbReference type="Gene3D" id="1.10.287.70">
    <property type="match status" value="2"/>
</dbReference>
<evidence type="ECO:0000256" key="9">
    <source>
        <dbReference type="ARBA" id="ARBA00023180"/>
    </source>
</evidence>
<dbReference type="Proteomes" id="UP001142055">
    <property type="component" value="Chromosome 1"/>
</dbReference>
<evidence type="ECO:0000313" key="15">
    <source>
        <dbReference type="Proteomes" id="UP001142055"/>
    </source>
</evidence>
<dbReference type="SUPFAM" id="SSF53850">
    <property type="entry name" value="Periplasmic binding protein-like II"/>
    <property type="match status" value="2"/>
</dbReference>
<dbReference type="AlphaFoldDB" id="A0A9Q0RMW0"/>
<reference evidence="14" key="1">
    <citation type="submission" date="2022-12" db="EMBL/GenBank/DDBJ databases">
        <title>Genome assemblies of Blomia tropicalis.</title>
        <authorList>
            <person name="Cui Y."/>
        </authorList>
    </citation>
    <scope>NUCLEOTIDE SEQUENCE</scope>
    <source>
        <tissue evidence="14">Adult mites</tissue>
    </source>
</reference>
<dbReference type="PANTHER" id="PTHR42643:SF38">
    <property type="entry name" value="IONOTROPIC RECEPTOR 100A"/>
    <property type="match status" value="1"/>
</dbReference>
<evidence type="ECO:0000256" key="3">
    <source>
        <dbReference type="ARBA" id="ARBA00022475"/>
    </source>
</evidence>
<evidence type="ECO:0000256" key="5">
    <source>
        <dbReference type="ARBA" id="ARBA00022989"/>
    </source>
</evidence>
<keyword evidence="6" id="KW-0406">Ion transport</keyword>
<dbReference type="InterPro" id="IPR052192">
    <property type="entry name" value="Insect_Ionotropic_Sensory_Rcpt"/>
</dbReference>
<feature type="transmembrane region" description="Helical" evidence="12">
    <location>
        <begin position="827"/>
        <end position="850"/>
    </location>
</feature>
<proteinExistence type="predicted"/>
<evidence type="ECO:0000259" key="13">
    <source>
        <dbReference type="Pfam" id="PF10613"/>
    </source>
</evidence>
<feature type="domain" description="Ionotropic glutamate receptor L-glutamate and glycine-binding" evidence="13">
    <location>
        <begin position="739"/>
        <end position="818"/>
    </location>
</feature>
<keyword evidence="4 12" id="KW-0812">Transmembrane</keyword>
<evidence type="ECO:0000256" key="12">
    <source>
        <dbReference type="SAM" id="Phobius"/>
    </source>
</evidence>
<keyword evidence="7 12" id="KW-0472">Membrane</keyword>
<evidence type="ECO:0000256" key="1">
    <source>
        <dbReference type="ARBA" id="ARBA00004651"/>
    </source>
</evidence>
<gene>
    <name evidence="14" type="ORF">RDWZM_000328</name>
</gene>
<evidence type="ECO:0000256" key="6">
    <source>
        <dbReference type="ARBA" id="ARBA00023065"/>
    </source>
</evidence>
<organism evidence="14 15">
    <name type="scientific">Blomia tropicalis</name>
    <name type="common">Mite</name>
    <dbReference type="NCBI Taxonomy" id="40697"/>
    <lineage>
        <taxon>Eukaryota</taxon>
        <taxon>Metazoa</taxon>
        <taxon>Ecdysozoa</taxon>
        <taxon>Arthropoda</taxon>
        <taxon>Chelicerata</taxon>
        <taxon>Arachnida</taxon>
        <taxon>Acari</taxon>
        <taxon>Acariformes</taxon>
        <taxon>Sarcoptiformes</taxon>
        <taxon>Astigmata</taxon>
        <taxon>Glycyphagoidea</taxon>
        <taxon>Echimyopodidae</taxon>
        <taxon>Blomia</taxon>
    </lineage>
</organism>
<accession>A0A9Q0RMW0</accession>
<feature type="transmembrane region" description="Helical" evidence="12">
    <location>
        <begin position="378"/>
        <end position="395"/>
    </location>
</feature>
<keyword evidence="15" id="KW-1185">Reference proteome</keyword>
<keyword evidence="10" id="KW-1071">Ligand-gated ion channel</keyword>
<keyword evidence="3" id="KW-1003">Cell membrane</keyword>
<dbReference type="GO" id="GO:0005886">
    <property type="term" value="C:plasma membrane"/>
    <property type="evidence" value="ECO:0007669"/>
    <property type="project" value="UniProtKB-SubCell"/>
</dbReference>